<dbReference type="CDD" id="cd00063">
    <property type="entry name" value="FN3"/>
    <property type="match status" value="1"/>
</dbReference>
<dbReference type="EMBL" id="UOFI01000120">
    <property type="protein sequence ID" value="VAW68279.1"/>
    <property type="molecule type" value="Genomic_DNA"/>
</dbReference>
<reference evidence="2" key="1">
    <citation type="submission" date="2018-06" db="EMBL/GenBank/DDBJ databases">
        <authorList>
            <person name="Zhirakovskaya E."/>
        </authorList>
    </citation>
    <scope>NUCLEOTIDE SEQUENCE</scope>
</reference>
<dbReference type="AlphaFoldDB" id="A0A3B0Y2C4"/>
<dbReference type="InterPro" id="IPR003961">
    <property type="entry name" value="FN3_dom"/>
</dbReference>
<dbReference type="Gene3D" id="2.60.40.10">
    <property type="entry name" value="Immunoglobulins"/>
    <property type="match status" value="1"/>
</dbReference>
<proteinExistence type="predicted"/>
<feature type="domain" description="Fibronectin type-III" evidence="1">
    <location>
        <begin position="30"/>
        <end position="129"/>
    </location>
</feature>
<dbReference type="SUPFAM" id="SSF49265">
    <property type="entry name" value="Fibronectin type III"/>
    <property type="match status" value="1"/>
</dbReference>
<name>A0A3B0Y2C4_9ZZZZ</name>
<accession>A0A3B0Y2C4</accession>
<dbReference type="PROSITE" id="PS50853">
    <property type="entry name" value="FN3"/>
    <property type="match status" value="1"/>
</dbReference>
<dbReference type="InterPro" id="IPR036116">
    <property type="entry name" value="FN3_sf"/>
</dbReference>
<protein>
    <recommendedName>
        <fullName evidence="1">Fibronectin type-III domain-containing protein</fullName>
    </recommendedName>
</protein>
<evidence type="ECO:0000259" key="1">
    <source>
        <dbReference type="PROSITE" id="PS50853"/>
    </source>
</evidence>
<evidence type="ECO:0000313" key="2">
    <source>
        <dbReference type="EMBL" id="VAW68279.1"/>
    </source>
</evidence>
<dbReference type="InterPro" id="IPR013783">
    <property type="entry name" value="Ig-like_fold"/>
</dbReference>
<gene>
    <name evidence="2" type="ORF">MNBD_GAMMA09-3536</name>
</gene>
<sequence length="129" mass="14048">MFSSNLFRALLLSFITLGVISCSSETSDDAISSKSGLFANKSGVATLNWLPPTENTDNSTLIDLMEYKIYYGLSADSLTESIVINNAGLTELVIENLNTNIKYYFVITSVNSLNVESIRSNIVSKFVSG</sequence>
<organism evidence="2">
    <name type="scientific">hydrothermal vent metagenome</name>
    <dbReference type="NCBI Taxonomy" id="652676"/>
    <lineage>
        <taxon>unclassified sequences</taxon>
        <taxon>metagenomes</taxon>
        <taxon>ecological metagenomes</taxon>
    </lineage>
</organism>